<sequence>MPAREPLRRLLAWYADRPVLRAVLPGVALMALGLLVFWGMFDAVQERDDFSLWDRPVLEFLVGTRSDVVTAVLGALTFVTGPTVLPVIILVACVAWGLRAREWWRPLLLAGAMIASTLLSLLVKGLVARPRPPEETMYIPGSETTGSFPSGHTIGTATFLLVAGYLVASRNRTWRVVVGWLVVGVVGAAAVALSRLYLGYHFLTDVVAAGGLAVVVLGVVTVVDRIHVMRGLPPSEPEPGWSPEPPPGLTQSASRLTDDS</sequence>
<dbReference type="Pfam" id="PF01569">
    <property type="entry name" value="PAP2"/>
    <property type="match status" value="1"/>
</dbReference>
<dbReference type="CDD" id="cd03392">
    <property type="entry name" value="PAP2_like_2"/>
    <property type="match status" value="1"/>
</dbReference>
<evidence type="ECO:0000256" key="7">
    <source>
        <dbReference type="SAM" id="MobiDB-lite"/>
    </source>
</evidence>
<gene>
    <name evidence="10" type="ORF">NP075_01865</name>
</gene>
<evidence type="ECO:0000256" key="4">
    <source>
        <dbReference type="ARBA" id="ARBA00022801"/>
    </source>
</evidence>
<feature type="compositionally biased region" description="Polar residues" evidence="7">
    <location>
        <begin position="250"/>
        <end position="260"/>
    </location>
</feature>
<accession>A0ABY5K986</accession>
<keyword evidence="2" id="KW-1003">Cell membrane</keyword>
<dbReference type="InterPro" id="IPR000326">
    <property type="entry name" value="PAP2/HPO"/>
</dbReference>
<evidence type="ECO:0000256" key="3">
    <source>
        <dbReference type="ARBA" id="ARBA00022692"/>
    </source>
</evidence>
<feature type="transmembrane region" description="Helical" evidence="8">
    <location>
        <begin position="174"/>
        <end position="194"/>
    </location>
</feature>
<feature type="transmembrane region" description="Helical" evidence="8">
    <location>
        <begin position="107"/>
        <end position="127"/>
    </location>
</feature>
<dbReference type="PANTHER" id="PTHR14969">
    <property type="entry name" value="SPHINGOSINE-1-PHOSPHATE PHOSPHOHYDROLASE"/>
    <property type="match status" value="1"/>
</dbReference>
<organism evidence="10 11">
    <name type="scientific">Cellulomonas wangsupingiae</name>
    <dbReference type="NCBI Taxonomy" id="2968085"/>
    <lineage>
        <taxon>Bacteria</taxon>
        <taxon>Bacillati</taxon>
        <taxon>Actinomycetota</taxon>
        <taxon>Actinomycetes</taxon>
        <taxon>Micrococcales</taxon>
        <taxon>Cellulomonadaceae</taxon>
        <taxon>Cellulomonas</taxon>
    </lineage>
</organism>
<keyword evidence="5 8" id="KW-1133">Transmembrane helix</keyword>
<dbReference type="EMBL" id="CP101989">
    <property type="protein sequence ID" value="UUI65511.1"/>
    <property type="molecule type" value="Genomic_DNA"/>
</dbReference>
<reference evidence="10 11" key="1">
    <citation type="submission" date="2022-07" db="EMBL/GenBank/DDBJ databases">
        <title>Novel species in genus cellulomonas.</title>
        <authorList>
            <person name="Ye L."/>
        </authorList>
    </citation>
    <scope>NUCLEOTIDE SEQUENCE [LARGE SCALE GENOMIC DNA]</scope>
    <source>
        <strain evidence="11">zg-Y908</strain>
    </source>
</reference>
<dbReference type="RefSeq" id="WP_227564797.1">
    <property type="nucleotide sequence ID" value="NZ_CP101989.1"/>
</dbReference>
<name>A0ABY5K986_9CELL</name>
<dbReference type="Gene3D" id="1.20.144.10">
    <property type="entry name" value="Phosphatidic acid phosphatase type 2/haloperoxidase"/>
    <property type="match status" value="1"/>
</dbReference>
<evidence type="ECO:0000256" key="5">
    <source>
        <dbReference type="ARBA" id="ARBA00022989"/>
    </source>
</evidence>
<feature type="transmembrane region" description="Helical" evidence="8">
    <location>
        <begin position="20"/>
        <end position="41"/>
    </location>
</feature>
<feature type="domain" description="Phosphatidic acid phosphatase type 2/haloperoxidase" evidence="9">
    <location>
        <begin position="105"/>
        <end position="221"/>
    </location>
</feature>
<dbReference type="Proteomes" id="UP001317322">
    <property type="component" value="Chromosome"/>
</dbReference>
<dbReference type="SUPFAM" id="SSF48317">
    <property type="entry name" value="Acid phosphatase/Vanadium-dependent haloperoxidase"/>
    <property type="match status" value="1"/>
</dbReference>
<keyword evidence="4" id="KW-0378">Hydrolase</keyword>
<evidence type="ECO:0000256" key="1">
    <source>
        <dbReference type="ARBA" id="ARBA00004651"/>
    </source>
</evidence>
<comment type="subcellular location">
    <subcellularLocation>
        <location evidence="1">Cell membrane</location>
        <topology evidence="1">Multi-pass membrane protein</topology>
    </subcellularLocation>
</comment>
<feature type="transmembrane region" description="Helical" evidence="8">
    <location>
        <begin position="68"/>
        <end position="95"/>
    </location>
</feature>
<evidence type="ECO:0000313" key="11">
    <source>
        <dbReference type="Proteomes" id="UP001317322"/>
    </source>
</evidence>
<keyword evidence="3 8" id="KW-0812">Transmembrane</keyword>
<protein>
    <submittedName>
        <fullName evidence="10">Phosphatase PAP2 family protein</fullName>
    </submittedName>
</protein>
<dbReference type="SMART" id="SM00014">
    <property type="entry name" value="acidPPc"/>
    <property type="match status" value="1"/>
</dbReference>
<feature type="transmembrane region" description="Helical" evidence="8">
    <location>
        <begin position="147"/>
        <end position="167"/>
    </location>
</feature>
<keyword evidence="11" id="KW-1185">Reference proteome</keyword>
<dbReference type="PANTHER" id="PTHR14969:SF62">
    <property type="entry name" value="DECAPRENYLPHOSPHORYL-5-PHOSPHORIBOSE PHOSPHATASE RV3807C-RELATED"/>
    <property type="match status" value="1"/>
</dbReference>
<keyword evidence="6 8" id="KW-0472">Membrane</keyword>
<feature type="transmembrane region" description="Helical" evidence="8">
    <location>
        <begin position="200"/>
        <end position="223"/>
    </location>
</feature>
<evidence type="ECO:0000256" key="6">
    <source>
        <dbReference type="ARBA" id="ARBA00023136"/>
    </source>
</evidence>
<evidence type="ECO:0000256" key="8">
    <source>
        <dbReference type="SAM" id="Phobius"/>
    </source>
</evidence>
<evidence type="ECO:0000256" key="2">
    <source>
        <dbReference type="ARBA" id="ARBA00022475"/>
    </source>
</evidence>
<evidence type="ECO:0000313" key="10">
    <source>
        <dbReference type="EMBL" id="UUI65511.1"/>
    </source>
</evidence>
<feature type="region of interest" description="Disordered" evidence="7">
    <location>
        <begin position="233"/>
        <end position="260"/>
    </location>
</feature>
<evidence type="ECO:0000259" key="9">
    <source>
        <dbReference type="SMART" id="SM00014"/>
    </source>
</evidence>
<feature type="compositionally biased region" description="Pro residues" evidence="7">
    <location>
        <begin position="234"/>
        <end position="248"/>
    </location>
</feature>
<dbReference type="InterPro" id="IPR036938">
    <property type="entry name" value="PAP2/HPO_sf"/>
</dbReference>
<proteinExistence type="predicted"/>